<feature type="region of interest" description="Disordered" evidence="1">
    <location>
        <begin position="1"/>
        <end position="38"/>
    </location>
</feature>
<dbReference type="Proteomes" id="UP000499080">
    <property type="component" value="Unassembled WGS sequence"/>
</dbReference>
<dbReference type="EMBL" id="BGPR01017947">
    <property type="protein sequence ID" value="GBN77772.1"/>
    <property type="molecule type" value="Genomic_DNA"/>
</dbReference>
<accession>A0A4Y2RPL3</accession>
<name>A0A4Y2RPL3_ARAVE</name>
<feature type="compositionally biased region" description="Polar residues" evidence="1">
    <location>
        <begin position="29"/>
        <end position="38"/>
    </location>
</feature>
<gene>
    <name evidence="2" type="ORF">AVEN_245163_1</name>
</gene>
<dbReference type="AlphaFoldDB" id="A0A4Y2RPL3"/>
<evidence type="ECO:0000313" key="2">
    <source>
        <dbReference type="EMBL" id="GBN77772.1"/>
    </source>
</evidence>
<evidence type="ECO:0000313" key="3">
    <source>
        <dbReference type="Proteomes" id="UP000499080"/>
    </source>
</evidence>
<comment type="caution">
    <text evidence="2">The sequence shown here is derived from an EMBL/GenBank/DDBJ whole genome shotgun (WGS) entry which is preliminary data.</text>
</comment>
<sequence>MPFQKIVKSPPSAEKIEPLPPPKPYRGTPISSSSLQSRTPTNFKFLRAGDRTACLELLGERDNHYTGRGYTRLDRWFIKSLSKSILQEWFPKRFARKCFRGLVVQTLSAR</sequence>
<reference evidence="2 3" key="1">
    <citation type="journal article" date="2019" name="Sci. Rep.">
        <title>Orb-weaving spider Araneus ventricosus genome elucidates the spidroin gene catalogue.</title>
        <authorList>
            <person name="Kono N."/>
            <person name="Nakamura H."/>
            <person name="Ohtoshi R."/>
            <person name="Moran D.A.P."/>
            <person name="Shinohara A."/>
            <person name="Yoshida Y."/>
            <person name="Fujiwara M."/>
            <person name="Mori M."/>
            <person name="Tomita M."/>
            <person name="Arakawa K."/>
        </authorList>
    </citation>
    <scope>NUCLEOTIDE SEQUENCE [LARGE SCALE GENOMIC DNA]</scope>
</reference>
<evidence type="ECO:0000256" key="1">
    <source>
        <dbReference type="SAM" id="MobiDB-lite"/>
    </source>
</evidence>
<protein>
    <submittedName>
        <fullName evidence="2">Uncharacterized protein</fullName>
    </submittedName>
</protein>
<organism evidence="2 3">
    <name type="scientific">Araneus ventricosus</name>
    <name type="common">Orbweaver spider</name>
    <name type="synonym">Epeira ventricosa</name>
    <dbReference type="NCBI Taxonomy" id="182803"/>
    <lineage>
        <taxon>Eukaryota</taxon>
        <taxon>Metazoa</taxon>
        <taxon>Ecdysozoa</taxon>
        <taxon>Arthropoda</taxon>
        <taxon>Chelicerata</taxon>
        <taxon>Arachnida</taxon>
        <taxon>Araneae</taxon>
        <taxon>Araneomorphae</taxon>
        <taxon>Entelegynae</taxon>
        <taxon>Araneoidea</taxon>
        <taxon>Araneidae</taxon>
        <taxon>Araneus</taxon>
    </lineage>
</organism>
<proteinExistence type="predicted"/>
<keyword evidence="3" id="KW-1185">Reference proteome</keyword>